<dbReference type="PROSITE" id="PS51635">
    <property type="entry name" value="PNPLA"/>
    <property type="match status" value="1"/>
</dbReference>
<feature type="active site" description="Proton acceptor" evidence="4">
    <location>
        <position position="213"/>
    </location>
</feature>
<dbReference type="AlphaFoldDB" id="A0A1M5YBU7"/>
<keyword evidence="3 4" id="KW-0443">Lipid metabolism</keyword>
<sequence>MKYLFVFIVVLTGLIHLSWAETNLTSYQRPEIALVLAGGGAKGAAHIGVLKALEELQVPVDLVTGTSMGAYVGGLYATGMSASQVKEMVNSINWTDGYKDRVDRSYRRVRDKEFEDRYHINTDLGIRWIEVRVPKGMVQGQNMLRILRHSAGGIPQLSSFDQLAIPYRSVATNIVTLKPVVLDHGYLVDAMMASMSVPGVLPPYKIGDELLVDGGITDNLPVDVARQMGADVVIAIDISTDYKKEKDFTDFLTVADQLSNYLVRQSTQRQANQLSGKDIYLRPDVGGMETGEFDRMDEAYQKGYDAVMSHRAEFRHLSLSEADYQHYLGKKRLRTKALKHEKLWIFDQIRIDNQTHYSDDVLKALLKIAPGQGMTEESIEDRIKNLYAFDRFELIHYQVEKRQGKTFLLVSVREKSWGPNYVHFHFALEDDFNTRSQYSAGISSNFTALDSKGSELRLDLEMGTDRKLLAEYYLPVTETQNIFSTVTLDYSKEVRNVPYFGYENIDLTATKNYLPVTYLTLGTEAAVGYRYRLWDEFKFGIRYKYGKARMSTLSFAGTVDLKRLGIFGRYRLDTLDDFALPSHGLFINFDYYLSNDEMDNHDGPLASSYEDVVYEYSLRVLGATTSGRHTLVGNFEYGKVQSQKSIVPIDPKTIGGLLHLSGIPKDSLIGQNKAFASLIYRYRWFDNNFGLFTAPVYIGGSFEYGGVWSDPSLDYHNAPLYAAGSVFAGIDSPFGPVMLGYGRTEHNFDSVYFSVGHSF</sequence>
<dbReference type="OrthoDB" id="5290098at2"/>
<proteinExistence type="predicted"/>
<accession>A0A1M5YBU7</accession>
<feature type="short sequence motif" description="GXGXXG" evidence="4">
    <location>
        <begin position="38"/>
        <end position="43"/>
    </location>
</feature>
<evidence type="ECO:0000256" key="4">
    <source>
        <dbReference type="PROSITE-ProRule" id="PRU01161"/>
    </source>
</evidence>
<dbReference type="GO" id="GO:0016042">
    <property type="term" value="P:lipid catabolic process"/>
    <property type="evidence" value="ECO:0007669"/>
    <property type="project" value="UniProtKB-UniRule"/>
</dbReference>
<dbReference type="Proteomes" id="UP000184608">
    <property type="component" value="Unassembled WGS sequence"/>
</dbReference>
<keyword evidence="1 4" id="KW-0378">Hydrolase</keyword>
<dbReference type="CDD" id="cd07205">
    <property type="entry name" value="Pat_PNPLA6_PNPLA7_NTE1_like"/>
    <property type="match status" value="1"/>
</dbReference>
<evidence type="ECO:0000256" key="1">
    <source>
        <dbReference type="ARBA" id="ARBA00022801"/>
    </source>
</evidence>
<evidence type="ECO:0000313" key="6">
    <source>
        <dbReference type="EMBL" id="SHI09318.1"/>
    </source>
</evidence>
<feature type="active site" description="Nucleophile" evidence="4">
    <location>
        <position position="67"/>
    </location>
</feature>
<dbReference type="PANTHER" id="PTHR14226">
    <property type="entry name" value="NEUROPATHY TARGET ESTERASE/SWISS CHEESE D.MELANOGASTER"/>
    <property type="match status" value="1"/>
</dbReference>
<dbReference type="SUPFAM" id="SSF52151">
    <property type="entry name" value="FabD/lysophospholipase-like"/>
    <property type="match status" value="1"/>
</dbReference>
<dbReference type="Gene3D" id="3.40.1090.10">
    <property type="entry name" value="Cytosolic phospholipase A2 catalytic domain"/>
    <property type="match status" value="2"/>
</dbReference>
<dbReference type="InterPro" id="IPR050301">
    <property type="entry name" value="NTE"/>
</dbReference>
<dbReference type="InterPro" id="IPR002641">
    <property type="entry name" value="PNPLA_dom"/>
</dbReference>
<reference evidence="6 7" key="1">
    <citation type="submission" date="2016-11" db="EMBL/GenBank/DDBJ databases">
        <authorList>
            <person name="Jaros S."/>
            <person name="Januszkiewicz K."/>
            <person name="Wedrychowicz H."/>
        </authorList>
    </citation>
    <scope>NUCLEOTIDE SEQUENCE [LARGE SCALE GENOMIC DNA]</scope>
    <source>
        <strain evidence="6 7">CECT 7868</strain>
    </source>
</reference>
<name>A0A1M5YBU7_9VIBR</name>
<feature type="short sequence motif" description="GXSXG" evidence="4">
    <location>
        <begin position="65"/>
        <end position="69"/>
    </location>
</feature>
<feature type="short sequence motif" description="DGA/G" evidence="4">
    <location>
        <begin position="213"/>
        <end position="215"/>
    </location>
</feature>
<evidence type="ECO:0000256" key="2">
    <source>
        <dbReference type="ARBA" id="ARBA00022963"/>
    </source>
</evidence>
<protein>
    <submittedName>
        <fullName evidence="6">NTE family protein RssA</fullName>
    </submittedName>
</protein>
<dbReference type="Gene3D" id="3.10.20.310">
    <property type="entry name" value="membrane protein fhac"/>
    <property type="match status" value="1"/>
</dbReference>
<evidence type="ECO:0000313" key="7">
    <source>
        <dbReference type="Proteomes" id="UP000184608"/>
    </source>
</evidence>
<dbReference type="EMBL" id="FQXZ01000015">
    <property type="protein sequence ID" value="SHI09318.1"/>
    <property type="molecule type" value="Genomic_DNA"/>
</dbReference>
<evidence type="ECO:0000256" key="3">
    <source>
        <dbReference type="ARBA" id="ARBA00023098"/>
    </source>
</evidence>
<dbReference type="GO" id="GO:0016787">
    <property type="term" value="F:hydrolase activity"/>
    <property type="evidence" value="ECO:0007669"/>
    <property type="project" value="UniProtKB-UniRule"/>
</dbReference>
<organism evidence="6 7">
    <name type="scientific">Vibrio aerogenes CECT 7868</name>
    <dbReference type="NCBI Taxonomy" id="1216006"/>
    <lineage>
        <taxon>Bacteria</taxon>
        <taxon>Pseudomonadati</taxon>
        <taxon>Pseudomonadota</taxon>
        <taxon>Gammaproteobacteria</taxon>
        <taxon>Vibrionales</taxon>
        <taxon>Vibrionaceae</taxon>
        <taxon>Vibrio</taxon>
    </lineage>
</organism>
<gene>
    <name evidence="6" type="primary">rssA</name>
    <name evidence="6" type="ORF">VA7868_01598</name>
</gene>
<dbReference type="STRING" id="1216006.VA7868_01598"/>
<dbReference type="InterPro" id="IPR016035">
    <property type="entry name" value="Acyl_Trfase/lysoPLipase"/>
</dbReference>
<evidence type="ECO:0000259" key="5">
    <source>
        <dbReference type="PROSITE" id="PS51635"/>
    </source>
</evidence>
<dbReference type="RefSeq" id="WP_073603580.1">
    <property type="nucleotide sequence ID" value="NZ_FQXZ01000015.1"/>
</dbReference>
<dbReference type="PANTHER" id="PTHR14226:SF29">
    <property type="entry name" value="NEUROPATHY TARGET ESTERASE SWS"/>
    <property type="match status" value="1"/>
</dbReference>
<feature type="domain" description="PNPLA" evidence="5">
    <location>
        <begin position="34"/>
        <end position="226"/>
    </location>
</feature>
<dbReference type="Pfam" id="PF01734">
    <property type="entry name" value="Patatin"/>
    <property type="match status" value="1"/>
</dbReference>
<keyword evidence="7" id="KW-1185">Reference proteome</keyword>
<keyword evidence="2 4" id="KW-0442">Lipid degradation</keyword>